<keyword evidence="8 11" id="KW-0472">Membrane</keyword>
<evidence type="ECO:0000256" key="9">
    <source>
        <dbReference type="ARBA" id="ARBA00025198"/>
    </source>
</evidence>
<evidence type="ECO:0000256" key="1">
    <source>
        <dbReference type="ARBA" id="ARBA00004167"/>
    </source>
</evidence>
<keyword evidence="7" id="KW-0406">Ion transport</keyword>
<feature type="non-terminal residue" evidence="12">
    <location>
        <position position="104"/>
    </location>
</feature>
<dbReference type="Pfam" id="PF00430">
    <property type="entry name" value="ATP-synt_B"/>
    <property type="match status" value="1"/>
</dbReference>
<dbReference type="AlphaFoldDB" id="A0A381WLJ0"/>
<accession>A0A381WLJ0</accession>
<proteinExistence type="predicted"/>
<protein>
    <submittedName>
        <fullName evidence="12">Uncharacterized protein</fullName>
    </submittedName>
</protein>
<evidence type="ECO:0000256" key="6">
    <source>
        <dbReference type="ARBA" id="ARBA00022989"/>
    </source>
</evidence>
<feature type="coiled-coil region" evidence="10">
    <location>
        <begin position="32"/>
        <end position="95"/>
    </location>
</feature>
<dbReference type="CDD" id="cd06503">
    <property type="entry name" value="ATP-synt_Fo_b"/>
    <property type="match status" value="1"/>
</dbReference>
<evidence type="ECO:0000256" key="2">
    <source>
        <dbReference type="ARBA" id="ARBA00022448"/>
    </source>
</evidence>
<gene>
    <name evidence="12" type="ORF">METZ01_LOCUS106015</name>
</gene>
<evidence type="ECO:0000256" key="7">
    <source>
        <dbReference type="ARBA" id="ARBA00023065"/>
    </source>
</evidence>
<evidence type="ECO:0000256" key="3">
    <source>
        <dbReference type="ARBA" id="ARBA00022547"/>
    </source>
</evidence>
<comment type="subcellular location">
    <subcellularLocation>
        <location evidence="1">Membrane</location>
        <topology evidence="1">Single-pass membrane protein</topology>
    </subcellularLocation>
</comment>
<keyword evidence="4 11" id="KW-0812">Transmembrane</keyword>
<keyword evidence="2" id="KW-0813">Transport</keyword>
<comment type="function">
    <text evidence="9">F(1)F(0) ATP synthase produces ATP from ADP in the presence of a proton or sodium gradient. F-type ATPases consist of two structural domains, F(1) containing the extramembraneous catalytic core and F(0) containing the membrane proton channel, linked together by a central stalk and a peripheral stalk. During catalysis, ATP synthesis in the catalytic domain of F(1) is coupled via a rotary mechanism of the central stalk subunits to proton translocation.</text>
</comment>
<evidence type="ECO:0000256" key="4">
    <source>
        <dbReference type="ARBA" id="ARBA00022692"/>
    </source>
</evidence>
<dbReference type="GO" id="GO:0015078">
    <property type="term" value="F:proton transmembrane transporter activity"/>
    <property type="evidence" value="ECO:0007669"/>
    <property type="project" value="InterPro"/>
</dbReference>
<keyword evidence="3" id="KW-0138">CF(0)</keyword>
<organism evidence="12">
    <name type="scientific">marine metagenome</name>
    <dbReference type="NCBI Taxonomy" id="408172"/>
    <lineage>
        <taxon>unclassified sequences</taxon>
        <taxon>metagenomes</taxon>
        <taxon>ecological metagenomes</taxon>
    </lineage>
</organism>
<evidence type="ECO:0000256" key="10">
    <source>
        <dbReference type="SAM" id="Coils"/>
    </source>
</evidence>
<name>A0A381WLJ0_9ZZZZ</name>
<evidence type="ECO:0000256" key="5">
    <source>
        <dbReference type="ARBA" id="ARBA00022781"/>
    </source>
</evidence>
<evidence type="ECO:0000256" key="11">
    <source>
        <dbReference type="SAM" id="Phobius"/>
    </source>
</evidence>
<dbReference type="GO" id="GO:0015986">
    <property type="term" value="P:proton motive force-driven ATP synthesis"/>
    <property type="evidence" value="ECO:0007669"/>
    <property type="project" value="InterPro"/>
</dbReference>
<dbReference type="GO" id="GO:0045259">
    <property type="term" value="C:proton-transporting ATP synthase complex"/>
    <property type="evidence" value="ECO:0007669"/>
    <property type="project" value="UniProtKB-KW"/>
</dbReference>
<feature type="transmembrane region" description="Helical" evidence="11">
    <location>
        <begin position="6"/>
        <end position="24"/>
    </location>
</feature>
<keyword evidence="6 11" id="KW-1133">Transmembrane helix</keyword>
<reference evidence="12" key="1">
    <citation type="submission" date="2018-05" db="EMBL/GenBank/DDBJ databases">
        <authorList>
            <person name="Lanie J.A."/>
            <person name="Ng W.-L."/>
            <person name="Kazmierczak K.M."/>
            <person name="Andrzejewski T.M."/>
            <person name="Davidsen T.M."/>
            <person name="Wayne K.J."/>
            <person name="Tettelin H."/>
            <person name="Glass J.I."/>
            <person name="Rusch D."/>
            <person name="Podicherti R."/>
            <person name="Tsui H.-C.T."/>
            <person name="Winkler M.E."/>
        </authorList>
    </citation>
    <scope>NUCLEOTIDE SEQUENCE</scope>
</reference>
<keyword evidence="10" id="KW-0175">Coiled coil</keyword>
<evidence type="ECO:0000313" key="12">
    <source>
        <dbReference type="EMBL" id="SVA53161.1"/>
    </source>
</evidence>
<keyword evidence="5" id="KW-0375">Hydrogen ion transport</keyword>
<dbReference type="InterPro" id="IPR002146">
    <property type="entry name" value="ATP_synth_b/b'su_bac/chlpt"/>
</dbReference>
<evidence type="ECO:0000256" key="8">
    <source>
        <dbReference type="ARBA" id="ARBA00023136"/>
    </source>
</evidence>
<sequence>MFVDPQFWVAIAFIIFVVAVFNPIRKMLGTTLNSKIQDIKNSIEEAENIKNETQNTLSDLKKRQNDVQIEIENIHKDAKEKIQILESQAEEKLKEKIDKRNLLA</sequence>
<dbReference type="EMBL" id="UINC01012134">
    <property type="protein sequence ID" value="SVA53161.1"/>
    <property type="molecule type" value="Genomic_DNA"/>
</dbReference>